<evidence type="ECO:0000313" key="16">
    <source>
        <dbReference type="Proteomes" id="UP000094455"/>
    </source>
</evidence>
<dbReference type="NCBIfam" id="TIGR00435">
    <property type="entry name" value="cysS"/>
    <property type="match status" value="1"/>
</dbReference>
<accession>A0A1E3NHL2</accession>
<dbReference type="HAMAP" id="MF_00041">
    <property type="entry name" value="Cys_tRNA_synth"/>
    <property type="match status" value="1"/>
</dbReference>
<evidence type="ECO:0000256" key="9">
    <source>
        <dbReference type="ARBA" id="ARBA00023146"/>
    </source>
</evidence>
<protein>
    <recommendedName>
        <fullName evidence="2">cysteine--tRNA ligase</fullName>
        <ecNumber evidence="2">6.1.1.16</ecNumber>
    </recommendedName>
    <alternativeName>
        <fullName evidence="10">Cysteinyl-tRNA synthetase</fullName>
    </alternativeName>
</protein>
<sequence>MFWVDSWMRKMMFFFSTGKSYCIFVPSILLFAKKRQFMLKSISLIKLRRPTYFSRKAVDNKKVLQRYMSESNTSYTATKWFKPETKVPVGYPVLKLYNTLTHNKVEFVPNEPGKIKWYSCGPTVYNSSHMGHARNYVSIDINRRVMQDYFNYDVTFIQNVTDIDDKIILKARQEYLFDEYVQKFEKKVSEDLITKSKSSLQAYVSKNLSEFTGKNVESEFKPWVETLDLKEIGLSKPKFPMHVKAVLAALEVIENPQTVQFDEFVSKVKDVIVPVLDAELGSTVTDPSIFRKCSSYWERQYDLDMRKLNVLEPTVVTRVSEYIPEIVSFVEEIVQRGYAYATSDGSVYFNTGKFDGSANHQYAKCQPWSKGDMALLEDGEGSLTNQASIDSKLNASDFALWKSSKAGEPFWDSPWGQGRPGWHIECSVMGSDFVGDKMDIHSGGIDLAFPHHDNEMAQSEAHFDCQQWVNYFLHTGHLHIEGQKMSKSLKNFITIDEALSKYTSRQLRLCFALVQWNNPLDFKETLLNESNSVESTLDKFFGKIRALKRDNEEKLDGGEIISKKFGPLEKKLFKDFGGSKADVHAALCDNLAVPQAIRAMMELVNSTNIYMNEVGGHELKIDLLVEIVKYMTRMLKVFGFDVREDGLGWKDVRGSGASAGGAGAAAGSVEEVGMPFVKVLSKFRDQVRKLSIEGGLDSRTLLDSCDRLRDEDLLELGVALDDRSDGQGALIKFLNEKEQAELLKQQRDKAAAHAARQLKKAEQARAAAAKERERLERAKVSPLEMFRGPGLEHVYSQWDADGVPTHLADGEEVSKSARKKLVKQQQQQKKLHDAYLKETAV</sequence>
<feature type="coiled-coil region" evidence="11">
    <location>
        <begin position="751"/>
        <end position="781"/>
    </location>
</feature>
<keyword evidence="13" id="KW-1133">Transmembrane helix</keyword>
<dbReference type="SUPFAM" id="SSF52374">
    <property type="entry name" value="Nucleotidylyl transferase"/>
    <property type="match status" value="1"/>
</dbReference>
<evidence type="ECO:0000256" key="1">
    <source>
        <dbReference type="ARBA" id="ARBA00001947"/>
    </source>
</evidence>
<comment type="cofactor">
    <cofactor evidence="1">
        <name>Zn(2+)</name>
        <dbReference type="ChEBI" id="CHEBI:29105"/>
    </cofactor>
</comment>
<dbReference type="PANTHER" id="PTHR10890:SF3">
    <property type="entry name" value="CYSTEINE--TRNA LIGASE, CYTOPLASMIC"/>
    <property type="match status" value="1"/>
</dbReference>
<dbReference type="OrthoDB" id="438179at2759"/>
<evidence type="ECO:0000256" key="3">
    <source>
        <dbReference type="ARBA" id="ARBA00022598"/>
    </source>
</evidence>
<dbReference type="EC" id="6.1.1.16" evidence="2"/>
<dbReference type="Proteomes" id="UP000094455">
    <property type="component" value="Unassembled WGS sequence"/>
</dbReference>
<feature type="compositionally biased region" description="Basic and acidic residues" evidence="12">
    <location>
        <begin position="830"/>
        <end position="841"/>
    </location>
</feature>
<dbReference type="InterPro" id="IPR015803">
    <property type="entry name" value="Cys-tRNA-ligase"/>
</dbReference>
<evidence type="ECO:0000256" key="13">
    <source>
        <dbReference type="SAM" id="Phobius"/>
    </source>
</evidence>
<dbReference type="GeneID" id="30178085"/>
<dbReference type="InterPro" id="IPR009080">
    <property type="entry name" value="tRNAsynth_Ia_anticodon-bd"/>
</dbReference>
<dbReference type="SUPFAM" id="SSF47323">
    <property type="entry name" value="Anticodon-binding domain of a subclass of class I aminoacyl-tRNA synthetases"/>
    <property type="match status" value="1"/>
</dbReference>
<dbReference type="GO" id="GO:1990825">
    <property type="term" value="F:sequence-specific mRNA binding"/>
    <property type="evidence" value="ECO:0007669"/>
    <property type="project" value="EnsemblFungi"/>
</dbReference>
<evidence type="ECO:0000256" key="12">
    <source>
        <dbReference type="SAM" id="MobiDB-lite"/>
    </source>
</evidence>
<dbReference type="InterPro" id="IPR014729">
    <property type="entry name" value="Rossmann-like_a/b/a_fold"/>
</dbReference>
<organism evidence="15 16">
    <name type="scientific">Pichia membranifaciens NRRL Y-2026</name>
    <dbReference type="NCBI Taxonomy" id="763406"/>
    <lineage>
        <taxon>Eukaryota</taxon>
        <taxon>Fungi</taxon>
        <taxon>Dikarya</taxon>
        <taxon>Ascomycota</taxon>
        <taxon>Saccharomycotina</taxon>
        <taxon>Pichiomycetes</taxon>
        <taxon>Pichiales</taxon>
        <taxon>Pichiaceae</taxon>
        <taxon>Pichia</taxon>
    </lineage>
</organism>
<evidence type="ECO:0000256" key="11">
    <source>
        <dbReference type="SAM" id="Coils"/>
    </source>
</evidence>
<dbReference type="EMBL" id="KV454004">
    <property type="protein sequence ID" value="ODQ45635.1"/>
    <property type="molecule type" value="Genomic_DNA"/>
</dbReference>
<proteinExistence type="inferred from homology"/>
<reference evidence="15 16" key="1">
    <citation type="journal article" date="2016" name="Proc. Natl. Acad. Sci. U.S.A.">
        <title>Comparative genomics of biotechnologically important yeasts.</title>
        <authorList>
            <person name="Riley R."/>
            <person name="Haridas S."/>
            <person name="Wolfe K.H."/>
            <person name="Lopes M.R."/>
            <person name="Hittinger C.T."/>
            <person name="Goeker M."/>
            <person name="Salamov A.A."/>
            <person name="Wisecaver J.H."/>
            <person name="Long T.M."/>
            <person name="Calvey C.H."/>
            <person name="Aerts A.L."/>
            <person name="Barry K.W."/>
            <person name="Choi C."/>
            <person name="Clum A."/>
            <person name="Coughlan A.Y."/>
            <person name="Deshpande S."/>
            <person name="Douglass A.P."/>
            <person name="Hanson S.J."/>
            <person name="Klenk H.-P."/>
            <person name="LaButti K.M."/>
            <person name="Lapidus A."/>
            <person name="Lindquist E.A."/>
            <person name="Lipzen A.M."/>
            <person name="Meier-Kolthoff J.P."/>
            <person name="Ohm R.A."/>
            <person name="Otillar R.P."/>
            <person name="Pangilinan J.L."/>
            <person name="Peng Y."/>
            <person name="Rokas A."/>
            <person name="Rosa C.A."/>
            <person name="Scheuner C."/>
            <person name="Sibirny A.A."/>
            <person name="Slot J.C."/>
            <person name="Stielow J.B."/>
            <person name="Sun H."/>
            <person name="Kurtzman C.P."/>
            <person name="Blackwell M."/>
            <person name="Grigoriev I.V."/>
            <person name="Jeffries T.W."/>
        </authorList>
    </citation>
    <scope>NUCLEOTIDE SEQUENCE [LARGE SCALE GENOMIC DNA]</scope>
    <source>
        <strain evidence="15 16">NRRL Y-2026</strain>
    </source>
</reference>
<keyword evidence="13" id="KW-0812">Transmembrane</keyword>
<keyword evidence="6" id="KW-0862">Zinc</keyword>
<dbReference type="Pfam" id="PF01406">
    <property type="entry name" value="tRNA-synt_1e"/>
    <property type="match status" value="1"/>
</dbReference>
<dbReference type="GO" id="GO:0005524">
    <property type="term" value="F:ATP binding"/>
    <property type="evidence" value="ECO:0007669"/>
    <property type="project" value="UniProtKB-KW"/>
</dbReference>
<dbReference type="Gene3D" id="1.20.120.1910">
    <property type="entry name" value="Cysteine-tRNA ligase, C-terminal anti-codon recognition domain"/>
    <property type="match status" value="1"/>
</dbReference>
<evidence type="ECO:0000256" key="7">
    <source>
        <dbReference type="ARBA" id="ARBA00022840"/>
    </source>
</evidence>
<evidence type="ECO:0000256" key="8">
    <source>
        <dbReference type="ARBA" id="ARBA00022917"/>
    </source>
</evidence>
<feature type="region of interest" description="Disordered" evidence="12">
    <location>
        <begin position="803"/>
        <end position="841"/>
    </location>
</feature>
<dbReference type="GO" id="GO:0005739">
    <property type="term" value="C:mitochondrion"/>
    <property type="evidence" value="ECO:0007669"/>
    <property type="project" value="EnsemblFungi"/>
</dbReference>
<dbReference type="RefSeq" id="XP_019016748.1">
    <property type="nucleotide sequence ID" value="XM_019161398.1"/>
</dbReference>
<dbReference type="GO" id="GO:0006423">
    <property type="term" value="P:cysteinyl-tRNA aminoacylation"/>
    <property type="evidence" value="ECO:0007669"/>
    <property type="project" value="EnsemblFungi"/>
</dbReference>
<evidence type="ECO:0000256" key="5">
    <source>
        <dbReference type="ARBA" id="ARBA00022741"/>
    </source>
</evidence>
<dbReference type="GO" id="GO:0004817">
    <property type="term" value="F:cysteine-tRNA ligase activity"/>
    <property type="evidence" value="ECO:0007669"/>
    <property type="project" value="UniProtKB-EC"/>
</dbReference>
<keyword evidence="8" id="KW-0648">Protein biosynthesis</keyword>
<keyword evidence="13" id="KW-0472">Membrane</keyword>
<dbReference type="GO" id="GO:0005829">
    <property type="term" value="C:cytosol"/>
    <property type="evidence" value="ECO:0007669"/>
    <property type="project" value="EnsemblFungi"/>
</dbReference>
<keyword evidence="3" id="KW-0436">Ligase</keyword>
<feature type="domain" description="tRNA synthetases class I catalytic" evidence="14">
    <location>
        <begin position="107"/>
        <end position="531"/>
    </location>
</feature>
<feature type="transmembrane region" description="Helical" evidence="13">
    <location>
        <begin position="12"/>
        <end position="32"/>
    </location>
</feature>
<dbReference type="AlphaFoldDB" id="A0A1E3NHL2"/>
<evidence type="ECO:0000313" key="15">
    <source>
        <dbReference type="EMBL" id="ODQ45635.1"/>
    </source>
</evidence>
<evidence type="ECO:0000256" key="10">
    <source>
        <dbReference type="ARBA" id="ARBA00031499"/>
    </source>
</evidence>
<evidence type="ECO:0000256" key="6">
    <source>
        <dbReference type="ARBA" id="ARBA00022833"/>
    </source>
</evidence>
<keyword evidence="16" id="KW-1185">Reference proteome</keyword>
<dbReference type="PANTHER" id="PTHR10890">
    <property type="entry name" value="CYSTEINYL-TRNA SYNTHETASE"/>
    <property type="match status" value="1"/>
</dbReference>
<keyword evidence="4" id="KW-0479">Metal-binding</keyword>
<gene>
    <name evidence="15" type="ORF">PICMEDRAFT_16930</name>
</gene>
<name>A0A1E3NHL2_9ASCO</name>
<evidence type="ECO:0000259" key="14">
    <source>
        <dbReference type="Pfam" id="PF01406"/>
    </source>
</evidence>
<keyword evidence="7" id="KW-0067">ATP-binding</keyword>
<evidence type="ECO:0000256" key="4">
    <source>
        <dbReference type="ARBA" id="ARBA00022723"/>
    </source>
</evidence>
<dbReference type="InterPro" id="IPR024909">
    <property type="entry name" value="Cys-tRNA/MSH_ligase"/>
</dbReference>
<dbReference type="CDD" id="cd00672">
    <property type="entry name" value="CysRS_core"/>
    <property type="match status" value="1"/>
</dbReference>
<dbReference type="GO" id="GO:0046872">
    <property type="term" value="F:metal ion binding"/>
    <property type="evidence" value="ECO:0007669"/>
    <property type="project" value="UniProtKB-KW"/>
</dbReference>
<evidence type="ECO:0000256" key="2">
    <source>
        <dbReference type="ARBA" id="ARBA00012832"/>
    </source>
</evidence>
<keyword evidence="9" id="KW-0030">Aminoacyl-tRNA synthetase</keyword>
<dbReference type="STRING" id="763406.A0A1E3NHL2"/>
<dbReference type="Gene3D" id="3.40.50.620">
    <property type="entry name" value="HUPs"/>
    <property type="match status" value="2"/>
</dbReference>
<dbReference type="PRINTS" id="PR00983">
    <property type="entry name" value="TRNASYNTHCYS"/>
</dbReference>
<dbReference type="InterPro" id="IPR032678">
    <property type="entry name" value="tRNA-synt_1_cat_dom"/>
</dbReference>
<keyword evidence="5" id="KW-0547">Nucleotide-binding</keyword>
<keyword evidence="11" id="KW-0175">Coiled coil</keyword>